<evidence type="ECO:0000256" key="10">
    <source>
        <dbReference type="ARBA" id="ARBA00022989"/>
    </source>
</evidence>
<evidence type="ECO:0000256" key="2">
    <source>
        <dbReference type="ARBA" id="ARBA00004478"/>
    </source>
</evidence>
<dbReference type="Gramene" id="Solyc11g021290.2.1">
    <property type="protein sequence ID" value="Solyc11g021290.2.1"/>
    <property type="gene ID" value="Solyc11g021290.2"/>
</dbReference>
<evidence type="ECO:0000256" key="7">
    <source>
        <dbReference type="ARBA" id="ARBA00022692"/>
    </source>
</evidence>
<evidence type="ECO:0000256" key="9">
    <source>
        <dbReference type="ARBA" id="ARBA00022927"/>
    </source>
</evidence>
<evidence type="ECO:0000256" key="8">
    <source>
        <dbReference type="ARBA" id="ARBA00022780"/>
    </source>
</evidence>
<dbReference type="PANTHER" id="PTHR33163:SF40">
    <property type="entry name" value="PROTEIN TIC 214"/>
    <property type="match status" value="1"/>
</dbReference>
<comment type="similarity">
    <text evidence="3">Belongs to the TIC214 family.</text>
</comment>
<evidence type="ECO:0000256" key="12">
    <source>
        <dbReference type="SAM" id="Coils"/>
    </source>
</evidence>
<evidence type="ECO:0000313" key="14">
    <source>
        <dbReference type="Proteomes" id="UP000004994"/>
    </source>
</evidence>
<keyword evidence="10" id="KW-1133">Transmembrane helix</keyword>
<evidence type="ECO:0000256" key="4">
    <source>
        <dbReference type="ARBA" id="ARBA00011510"/>
    </source>
</evidence>
<dbReference type="GO" id="GO:0015031">
    <property type="term" value="P:protein transport"/>
    <property type="evidence" value="ECO:0007669"/>
    <property type="project" value="UniProtKB-KW"/>
</dbReference>
<keyword evidence="6" id="KW-0813">Transport</keyword>
<evidence type="ECO:0000256" key="6">
    <source>
        <dbReference type="ARBA" id="ARBA00022448"/>
    </source>
</evidence>
<feature type="coiled-coil region" evidence="12">
    <location>
        <begin position="108"/>
        <end position="135"/>
    </location>
</feature>
<evidence type="ECO:0000256" key="11">
    <source>
        <dbReference type="ARBA" id="ARBA00029978"/>
    </source>
</evidence>
<reference evidence="13" key="2">
    <citation type="submission" date="2019-01" db="UniProtKB">
        <authorList>
            <consortium name="EnsemblPlants"/>
        </authorList>
    </citation>
    <scope>IDENTIFICATION</scope>
    <source>
        <strain evidence="13">cv. Heinz 1706</strain>
    </source>
</reference>
<evidence type="ECO:0000313" key="13">
    <source>
        <dbReference type="EnsemblPlants" id="Solyc11g021290.2.1"/>
    </source>
</evidence>
<proteinExistence type="inferred from homology"/>
<protein>
    <recommendedName>
        <fullName evidence="5">Protein TIC 214</fullName>
    </recommendedName>
    <alternativeName>
        <fullName evidence="11">Translocon at the inner envelope membrane of chloroplasts 214</fullName>
    </alternativeName>
</protein>
<reference evidence="13" key="1">
    <citation type="journal article" date="2012" name="Nature">
        <title>The tomato genome sequence provides insights into fleshy fruit evolution.</title>
        <authorList>
            <consortium name="Tomato Genome Consortium"/>
        </authorList>
    </citation>
    <scope>NUCLEOTIDE SEQUENCE [LARGE SCALE GENOMIC DNA]</scope>
    <source>
        <strain evidence="13">cv. Heinz 1706</strain>
    </source>
</reference>
<dbReference type="InParanoid" id="A0A3Q7IU35"/>
<dbReference type="GO" id="GO:0009706">
    <property type="term" value="C:chloroplast inner membrane"/>
    <property type="evidence" value="ECO:0007669"/>
    <property type="project" value="UniProtKB-SubCell"/>
</dbReference>
<dbReference type="InterPro" id="IPR008896">
    <property type="entry name" value="TIC214"/>
</dbReference>
<keyword evidence="14" id="KW-1185">Reference proteome</keyword>
<dbReference type="OMA" id="WHIYELY"/>
<comment type="function">
    <text evidence="1">Involved in protein precursor import into chloroplasts. May be part of an intermediate translocation complex acting as a protein-conducting channel at the inner envelope.</text>
</comment>
<evidence type="ECO:0000256" key="3">
    <source>
        <dbReference type="ARBA" id="ARBA00009956"/>
    </source>
</evidence>
<keyword evidence="10" id="KW-0472">Membrane</keyword>
<dbReference type="PANTHER" id="PTHR33163">
    <property type="entry name" value="PROTEIN TIC 214-RELATED"/>
    <property type="match status" value="1"/>
</dbReference>
<keyword evidence="9" id="KW-0653">Protein transport</keyword>
<evidence type="ECO:0000256" key="1">
    <source>
        <dbReference type="ARBA" id="ARBA00002515"/>
    </source>
</evidence>
<accession>A0A3Q7IU35</accession>
<organism evidence="13">
    <name type="scientific">Solanum lycopersicum</name>
    <name type="common">Tomato</name>
    <name type="synonym">Lycopersicon esculentum</name>
    <dbReference type="NCBI Taxonomy" id="4081"/>
    <lineage>
        <taxon>Eukaryota</taxon>
        <taxon>Viridiplantae</taxon>
        <taxon>Streptophyta</taxon>
        <taxon>Embryophyta</taxon>
        <taxon>Tracheophyta</taxon>
        <taxon>Spermatophyta</taxon>
        <taxon>Magnoliopsida</taxon>
        <taxon>eudicotyledons</taxon>
        <taxon>Gunneridae</taxon>
        <taxon>Pentapetalae</taxon>
        <taxon>asterids</taxon>
        <taxon>lamiids</taxon>
        <taxon>Solanales</taxon>
        <taxon>Solanaceae</taxon>
        <taxon>Solanoideae</taxon>
        <taxon>Solaneae</taxon>
        <taxon>Solanum</taxon>
        <taxon>Solanum subgen. Lycopersicon</taxon>
    </lineage>
</organism>
<keyword evidence="12" id="KW-0175">Coiled coil</keyword>
<dbReference type="Pfam" id="PF05758">
    <property type="entry name" value="Ycf1"/>
    <property type="match status" value="1"/>
</dbReference>
<name>A0A3Q7IU35_SOLLC</name>
<sequence length="270" mass="32237">MGEFKDRASMDHQLRSRKAKRVVIFTDNKATKDAEEEVALISYSQQSYFRDAQRRKTFIPKLFQANVHSPFFVNRIIPLCLFSFDISELIKPIFQNWIDKEGEFKILESREEQTKREEKKEKDKKEDNKRKEQARIVIEEAWDTISLAQIIRGYMLITQSILRKYILLPALIIAKNIGHMDGIEKCRLNVLIMVFNYQKQNFPKNWLRDGIQIKILFPFCLKPWHIYELYPSCRELIKKQKQKDDFCFLTVWGMEAELPFGSPRKRPSFF</sequence>
<comment type="subunit">
    <text evidence="4">Part of the Tic complex.</text>
</comment>
<keyword evidence="8" id="KW-0934">Plastid</keyword>
<dbReference type="AlphaFoldDB" id="A0A3Q7IU35"/>
<keyword evidence="8" id="KW-1001">Plastid inner membrane</keyword>
<comment type="subcellular location">
    <subcellularLocation>
        <location evidence="2">Plastid</location>
        <location evidence="2">Chloroplast inner membrane</location>
        <topology evidence="2">Multi-pass membrane protein</topology>
    </subcellularLocation>
</comment>
<dbReference type="STRING" id="4081.A0A3Q7IU35"/>
<dbReference type="PaxDb" id="4081-Solyc11g021290.1.1"/>
<dbReference type="Proteomes" id="UP000004994">
    <property type="component" value="Chromosome 11"/>
</dbReference>
<dbReference type="EnsemblPlants" id="Solyc11g021290.2.1">
    <property type="protein sequence ID" value="Solyc11g021290.2.1"/>
    <property type="gene ID" value="Solyc11g021290.2"/>
</dbReference>
<keyword evidence="7" id="KW-0812">Transmembrane</keyword>
<evidence type="ECO:0000256" key="5">
    <source>
        <dbReference type="ARBA" id="ARBA00016640"/>
    </source>
</evidence>